<dbReference type="OrthoDB" id="9779865at2"/>
<dbReference type="RefSeq" id="WP_094689968.1">
    <property type="nucleotide sequence ID" value="NZ_JACBYZ010000001.1"/>
</dbReference>
<accession>A0A261FBG1</accession>
<proteinExistence type="predicted"/>
<comment type="caution">
    <text evidence="3">The sequence shown here is derived from an EMBL/GenBank/DDBJ whole genome shotgun (WGS) entry which is preliminary data.</text>
</comment>
<dbReference type="SUPFAM" id="SSF55486">
    <property type="entry name" value="Metalloproteases ('zincins'), catalytic domain"/>
    <property type="match status" value="1"/>
</dbReference>
<dbReference type="Pfam" id="PF11350">
    <property type="entry name" value="DUF3152"/>
    <property type="match status" value="1"/>
</dbReference>
<evidence type="ECO:0000313" key="3">
    <source>
        <dbReference type="EMBL" id="OZG56444.1"/>
    </source>
</evidence>
<reference evidence="3 4" key="1">
    <citation type="journal article" date="2017" name="BMC Genomics">
        <title>Comparative genomic and phylogenomic analyses of the Bifidobacteriaceae family.</title>
        <authorList>
            <person name="Lugli G.A."/>
            <person name="Milani C."/>
            <person name="Turroni F."/>
            <person name="Duranti S."/>
            <person name="Mancabelli L."/>
            <person name="Mangifesta M."/>
            <person name="Ferrario C."/>
            <person name="Modesto M."/>
            <person name="Mattarelli P."/>
            <person name="Jiri K."/>
            <person name="van Sinderen D."/>
            <person name="Ventura M."/>
        </authorList>
    </citation>
    <scope>NUCLEOTIDE SEQUENCE [LARGE SCALE GENOMIC DNA]</scope>
    <source>
        <strain evidence="3 4">LMG 21773</strain>
    </source>
</reference>
<evidence type="ECO:0000313" key="4">
    <source>
        <dbReference type="Proteomes" id="UP000228976"/>
    </source>
</evidence>
<dbReference type="EMBL" id="MWWU01000002">
    <property type="protein sequence ID" value="OZG56444.1"/>
    <property type="molecule type" value="Genomic_DNA"/>
</dbReference>
<dbReference type="InterPro" id="IPR022603">
    <property type="entry name" value="DUF3152"/>
</dbReference>
<feature type="transmembrane region" description="Helical" evidence="1">
    <location>
        <begin position="30"/>
        <end position="50"/>
    </location>
</feature>
<keyword evidence="1" id="KW-0472">Membrane</keyword>
<evidence type="ECO:0000259" key="2">
    <source>
        <dbReference type="Pfam" id="PF11350"/>
    </source>
</evidence>
<organism evidence="3 4">
    <name type="scientific">Aeriscardovia aeriphila</name>
    <dbReference type="NCBI Taxonomy" id="218139"/>
    <lineage>
        <taxon>Bacteria</taxon>
        <taxon>Bacillati</taxon>
        <taxon>Actinomycetota</taxon>
        <taxon>Actinomycetes</taxon>
        <taxon>Bifidobacteriales</taxon>
        <taxon>Bifidobacteriaceae</taxon>
        <taxon>Aeriscardovia</taxon>
    </lineage>
</organism>
<protein>
    <submittedName>
        <fullName evidence="3">Lipo protein</fullName>
    </submittedName>
</protein>
<evidence type="ECO:0000256" key="1">
    <source>
        <dbReference type="SAM" id="Phobius"/>
    </source>
</evidence>
<keyword evidence="4" id="KW-1185">Reference proteome</keyword>
<keyword evidence="1" id="KW-0812">Transmembrane</keyword>
<keyword evidence="1" id="KW-1133">Transmembrane helix</keyword>
<sequence>MRKSFCNVWTDQQAPRHFASSSERSSHSSVSLRTVVLAFVLSFTLVIALVCENSPLALADTLTSHSLAAATAGSHSPVAAAAGSRTPFASAATQLHRPHQQAYAALAKGQNPAIITLLGSPEESHFSALSLSDEQLCANLVSASEGKPNQIVSATSSATLQTGASAVDRFSQAQVEATTQAGPLLPELFAARLQKCTLPAQYEPLSAQQREEITSKAAATADEAVQKSADTSTPLSRRELHYCVATKGDVSESLEQFENKIFRTLNSPEGWPRAGVTFRFANAQPDTSQCDFTLWLSQAALVPSFSSYCSVEYSCRVGNAVIINQSRWNEPTSSWLNGGGNLENYRTMVLNHEVGHRLGHMDNENVCASPNGPAPLMQEQSISLRGCSIRWWPQSLELWTAGL</sequence>
<dbReference type="Proteomes" id="UP000228976">
    <property type="component" value="Unassembled WGS sequence"/>
</dbReference>
<gene>
    <name evidence="3" type="ORF">AEAE_0932</name>
</gene>
<dbReference type="AlphaFoldDB" id="A0A261FBG1"/>
<name>A0A261FBG1_9BIFI</name>
<feature type="domain" description="DUF3152" evidence="2">
    <location>
        <begin position="238"/>
        <end position="385"/>
    </location>
</feature>